<dbReference type="KEGG" id="strr:EKD16_22695"/>
<gene>
    <name evidence="3" type="ORF">EKD16_22695</name>
</gene>
<dbReference type="Proteomes" id="UP000292235">
    <property type="component" value="Chromosome"/>
</dbReference>
<reference evidence="3 4" key="1">
    <citation type="submission" date="2019-02" db="EMBL/GenBank/DDBJ databases">
        <authorList>
            <person name="Khodamoradi S."/>
            <person name="Hahnke R.L."/>
            <person name="Kaempfer P."/>
            <person name="Schumann P."/>
            <person name="Rohde M."/>
            <person name="Steinert M."/>
            <person name="Luzhetskyy A."/>
            <person name="Wink J."/>
            <person name="Ruckert C."/>
        </authorList>
    </citation>
    <scope>NUCLEOTIDE SEQUENCE [LARGE SCALE GENOMIC DNA]</scope>
    <source>
        <strain evidence="3 4">M2</strain>
    </source>
</reference>
<evidence type="ECO:0000313" key="4">
    <source>
        <dbReference type="Proteomes" id="UP000292235"/>
    </source>
</evidence>
<evidence type="ECO:0000256" key="1">
    <source>
        <dbReference type="SAM" id="Coils"/>
    </source>
</evidence>
<keyword evidence="1" id="KW-0175">Coiled coil</keyword>
<name>A0A4V0ZKA4_9ACTN</name>
<feature type="region of interest" description="Disordered" evidence="2">
    <location>
        <begin position="148"/>
        <end position="174"/>
    </location>
</feature>
<accession>A0A4V0ZKA4</accession>
<dbReference type="EMBL" id="CP036455">
    <property type="protein sequence ID" value="QBI56292.1"/>
    <property type="molecule type" value="Genomic_DNA"/>
</dbReference>
<sequence length="303" mass="32624">MASREAVPQACGRPEAASFIEAMKEVARVLQCSGYRSKEIATLTNTSRPGYYKRMGLRQTPSAVFLWRLYREARYGADLESKPGRSFGSLALLLFEWSCTEVRGKLVAELRKEKRDLEREASGAPQQADAARQLAELEQAIEDLERGHTADASAVPTGVRAGAESSERVESVAGDSEVMVAPVPPAEGDRRNQSAADLVGAVPTADERADIDTARGHWRAGRLPDALLVARAIATGHSAESLLAFVDSCKAECAESLLESFLADVAWSAEADTGRALKTVRLFLDAGYRHEAISIEADVSSGS</sequence>
<dbReference type="RefSeq" id="WP_131101079.1">
    <property type="nucleotide sequence ID" value="NZ_CP036455.1"/>
</dbReference>
<feature type="coiled-coil region" evidence="1">
    <location>
        <begin position="107"/>
        <end position="147"/>
    </location>
</feature>
<keyword evidence="4" id="KW-1185">Reference proteome</keyword>
<evidence type="ECO:0000256" key="2">
    <source>
        <dbReference type="SAM" id="MobiDB-lite"/>
    </source>
</evidence>
<organism evidence="3 4">
    <name type="scientific">Streptomonospora litoralis</name>
    <dbReference type="NCBI Taxonomy" id="2498135"/>
    <lineage>
        <taxon>Bacteria</taxon>
        <taxon>Bacillati</taxon>
        <taxon>Actinomycetota</taxon>
        <taxon>Actinomycetes</taxon>
        <taxon>Streptosporangiales</taxon>
        <taxon>Nocardiopsidaceae</taxon>
        <taxon>Streptomonospora</taxon>
    </lineage>
</organism>
<protein>
    <submittedName>
        <fullName evidence="3">Uncharacterized protein</fullName>
    </submittedName>
</protein>
<evidence type="ECO:0000313" key="3">
    <source>
        <dbReference type="EMBL" id="QBI56292.1"/>
    </source>
</evidence>
<dbReference type="AlphaFoldDB" id="A0A4V0ZKA4"/>
<proteinExistence type="predicted"/>